<feature type="binding site" evidence="7">
    <location>
        <position position="94"/>
    </location>
    <ligand>
        <name>substrate</name>
    </ligand>
</feature>
<dbReference type="InterPro" id="IPR015955">
    <property type="entry name" value="Lactate_DH/Glyco_Ohase_4_C"/>
</dbReference>
<feature type="binding site" evidence="7">
    <location>
        <position position="159"/>
    </location>
    <ligand>
        <name>beta-D-fructose 1,6-bisphosphate</name>
        <dbReference type="ChEBI" id="CHEBI:32966"/>
        <note>allosteric activator</note>
    </ligand>
</feature>
<dbReference type="InterPro" id="IPR018177">
    <property type="entry name" value="L-lactate_DH_AS"/>
</dbReference>
<feature type="binding site" evidence="7">
    <location>
        <position position="107"/>
    </location>
    <ligand>
        <name>NAD(+)</name>
        <dbReference type="ChEBI" id="CHEBI:57540"/>
    </ligand>
</feature>
<feature type="binding site" evidence="7">
    <location>
        <position position="19"/>
    </location>
    <ligand>
        <name>NAD(+)</name>
        <dbReference type="ChEBI" id="CHEBI:57540"/>
    </ligand>
</feature>
<sequence>MSVTPARTPTVAVVGAGSVGATTAYAALVRGSARRVALYDIDRAKVEAEVADLSHGLSFVPRGEIVGGDDIEVCRGASVVVVTAGGKQRPGQSRMELAESTVGLVRTLLPQLLEVAPDAVYLMVTNPVDVVTQAALTVSGLPPARVIGSGTVLDSARLRHEIAARVGVAEQSVHASIVGEHGDSEFPLWSAASIGGVPLLEWERATGRLGPTEREEIAEQVVTAAYRIISGKGATNYAVGLAATRIIEAVLRDEHRVLPVSTWLADYHGISDVCLSVPTLVGADGAGQRLGLPFTDDERARLRASADSIRATARRVGL</sequence>
<evidence type="ECO:0000256" key="8">
    <source>
        <dbReference type="PIRSR" id="PIRSR000102-1"/>
    </source>
</evidence>
<comment type="subunit">
    <text evidence="7">Homotetramer.</text>
</comment>
<dbReference type="RefSeq" id="WP_179461930.1">
    <property type="nucleotide sequence ID" value="NZ_JACBZX010000001.1"/>
</dbReference>
<feature type="binding site" evidence="7">
    <location>
        <position position="174"/>
    </location>
    <ligand>
        <name>beta-D-fructose 1,6-bisphosphate</name>
        <dbReference type="ChEBI" id="CHEBI:32966"/>
        <note>allosteric activator</note>
    </ligand>
</feature>
<evidence type="ECO:0000259" key="11">
    <source>
        <dbReference type="Pfam" id="PF02866"/>
    </source>
</evidence>
<dbReference type="Pfam" id="PF00056">
    <property type="entry name" value="Ldh_1_N"/>
    <property type="match status" value="1"/>
</dbReference>
<feature type="binding site" evidence="9">
    <location>
        <begin position="15"/>
        <end position="20"/>
    </location>
    <ligand>
        <name>NAD(+)</name>
        <dbReference type="ChEBI" id="CHEBI:57540"/>
    </ligand>
</feature>
<evidence type="ECO:0000256" key="7">
    <source>
        <dbReference type="HAMAP-Rule" id="MF_00488"/>
    </source>
</evidence>
<comment type="similarity">
    <text evidence="2 7">Belongs to the LDH/MDH superfamily. LDH family.</text>
</comment>
<feature type="binding site" evidence="7 9">
    <location>
        <begin position="124"/>
        <end position="126"/>
    </location>
    <ligand>
        <name>NAD(+)</name>
        <dbReference type="ChEBI" id="CHEBI:57540"/>
    </ligand>
</feature>
<protein>
    <recommendedName>
        <fullName evidence="3 7">L-lactate dehydrogenase</fullName>
        <shortName evidence="7">L-LDH</shortName>
        <ecNumber evidence="3 7">1.1.1.27</ecNumber>
    </recommendedName>
</protein>
<evidence type="ECO:0000256" key="9">
    <source>
        <dbReference type="PIRSR" id="PIRSR000102-3"/>
    </source>
</evidence>
<dbReference type="GO" id="GO:0004459">
    <property type="term" value="F:L-lactate dehydrogenase (NAD+) activity"/>
    <property type="evidence" value="ECO:0007669"/>
    <property type="project" value="UniProtKB-UniRule"/>
</dbReference>
<comment type="subcellular location">
    <subcellularLocation>
        <location evidence="7">Cytoplasm</location>
    </subcellularLocation>
</comment>
<dbReference type="PROSITE" id="PS00064">
    <property type="entry name" value="L_LDH"/>
    <property type="match status" value="1"/>
</dbReference>
<comment type="caution">
    <text evidence="7">Lacks conserved residue(s) required for the propagation of feature annotation.</text>
</comment>
<evidence type="ECO:0000313" key="12">
    <source>
        <dbReference type="EMBL" id="NYG36422.1"/>
    </source>
</evidence>
<evidence type="ECO:0000259" key="10">
    <source>
        <dbReference type="Pfam" id="PF00056"/>
    </source>
</evidence>
<name>A0A852WZH1_9MICO</name>
<comment type="caution">
    <text evidence="12">The sequence shown here is derived from an EMBL/GenBank/DDBJ whole genome shotgun (WGS) entry which is preliminary data.</text>
</comment>
<dbReference type="InterPro" id="IPR001236">
    <property type="entry name" value="Lactate/malate_DH_N"/>
</dbReference>
<proteinExistence type="inferred from homology"/>
<reference evidence="12 13" key="1">
    <citation type="submission" date="2020-07" db="EMBL/GenBank/DDBJ databases">
        <title>Sequencing the genomes of 1000 actinobacteria strains.</title>
        <authorList>
            <person name="Klenk H.-P."/>
        </authorList>
    </citation>
    <scope>NUCLEOTIDE SEQUENCE [LARGE SCALE GENOMIC DNA]</scope>
    <source>
        <strain evidence="12 13">DSM 24723</strain>
    </source>
</reference>
<feature type="binding site" evidence="7">
    <location>
        <begin position="126"/>
        <end position="129"/>
    </location>
    <ligand>
        <name>substrate</name>
    </ligand>
</feature>
<comment type="function">
    <text evidence="7">Catalyzes the conversion of lactate to pyruvate.</text>
</comment>
<dbReference type="GO" id="GO:0006096">
    <property type="term" value="P:glycolytic process"/>
    <property type="evidence" value="ECO:0007669"/>
    <property type="project" value="UniProtKB-UniRule"/>
</dbReference>
<gene>
    <name evidence="7" type="primary">ldh</name>
    <name evidence="12" type="ORF">BJY28_000891</name>
</gene>
<dbReference type="PRINTS" id="PR00086">
    <property type="entry name" value="LLDHDRGNASE"/>
</dbReference>
<evidence type="ECO:0000256" key="3">
    <source>
        <dbReference type="ARBA" id="ARBA00012967"/>
    </source>
</evidence>
<dbReference type="GO" id="GO:0005737">
    <property type="term" value="C:cytoplasm"/>
    <property type="evidence" value="ECO:0007669"/>
    <property type="project" value="UniProtKB-SubCell"/>
</dbReference>
<dbReference type="EC" id="1.1.1.27" evidence="3 7"/>
<evidence type="ECO:0000313" key="13">
    <source>
        <dbReference type="Proteomes" id="UP000592181"/>
    </source>
</evidence>
<dbReference type="EMBL" id="JACBZX010000001">
    <property type="protein sequence ID" value="NYG36422.1"/>
    <property type="molecule type" value="Genomic_DNA"/>
</dbReference>
<keyword evidence="13" id="KW-1185">Reference proteome</keyword>
<evidence type="ECO:0000256" key="2">
    <source>
        <dbReference type="ARBA" id="ARBA00006054"/>
    </source>
</evidence>
<feature type="binding site" evidence="7">
    <location>
        <position position="235"/>
    </location>
    <ligand>
        <name>substrate</name>
    </ligand>
</feature>
<dbReference type="SUPFAM" id="SSF51735">
    <property type="entry name" value="NAD(P)-binding Rossmann-fold domains"/>
    <property type="match status" value="1"/>
</dbReference>
<evidence type="ECO:0000256" key="1">
    <source>
        <dbReference type="ARBA" id="ARBA00004843"/>
    </source>
</evidence>
<dbReference type="SUPFAM" id="SSF56327">
    <property type="entry name" value="LDH C-terminal domain-like"/>
    <property type="match status" value="1"/>
</dbReference>
<dbReference type="InterPro" id="IPR022383">
    <property type="entry name" value="Lactate/malate_DH_C"/>
</dbReference>
<keyword evidence="4 7" id="KW-0560">Oxidoreductase</keyword>
<comment type="pathway">
    <text evidence="1 7">Fermentation; pyruvate fermentation to lactate; (S)-lactate from pyruvate: step 1/1.</text>
</comment>
<dbReference type="InterPro" id="IPR001557">
    <property type="entry name" value="L-lactate/malate_DH"/>
</dbReference>
<comment type="catalytic activity">
    <reaction evidence="6 7">
        <text>(S)-lactate + NAD(+) = pyruvate + NADH + H(+)</text>
        <dbReference type="Rhea" id="RHEA:23444"/>
        <dbReference type="ChEBI" id="CHEBI:15361"/>
        <dbReference type="ChEBI" id="CHEBI:15378"/>
        <dbReference type="ChEBI" id="CHEBI:16651"/>
        <dbReference type="ChEBI" id="CHEBI:57540"/>
        <dbReference type="ChEBI" id="CHEBI:57945"/>
        <dbReference type="EC" id="1.1.1.27"/>
    </reaction>
</comment>
<feature type="binding site" evidence="7 9">
    <location>
        <position position="40"/>
    </location>
    <ligand>
        <name>NAD(+)</name>
        <dbReference type="ChEBI" id="CHEBI:57540"/>
    </ligand>
</feature>
<dbReference type="PIRSF" id="PIRSF000102">
    <property type="entry name" value="Lac_mal_DH"/>
    <property type="match status" value="1"/>
</dbReference>
<feature type="domain" description="Lactate/malate dehydrogenase C-terminal" evidence="11">
    <location>
        <begin position="151"/>
        <end position="311"/>
    </location>
</feature>
<feature type="binding site" evidence="7">
    <location>
        <position position="45"/>
    </location>
    <ligand>
        <name>NAD(+)</name>
        <dbReference type="ChEBI" id="CHEBI:57540"/>
    </ligand>
</feature>
<comment type="activity regulation">
    <text evidence="7">Allosterically activated by fructose 1,6-bisphosphate (FBP).</text>
</comment>
<dbReference type="PANTHER" id="PTHR43128">
    <property type="entry name" value="L-2-HYDROXYCARBOXYLATE DEHYDROGENASE (NAD(P)(+))"/>
    <property type="match status" value="1"/>
</dbReference>
<dbReference type="GO" id="GO:0006089">
    <property type="term" value="P:lactate metabolic process"/>
    <property type="evidence" value="ECO:0007669"/>
    <property type="project" value="TreeGrafter"/>
</dbReference>
<feature type="domain" description="Lactate/malate dehydrogenase N-terminal" evidence="10">
    <location>
        <begin position="11"/>
        <end position="148"/>
    </location>
</feature>
<keyword evidence="7" id="KW-0597">Phosphoprotein</keyword>
<dbReference type="Proteomes" id="UP000592181">
    <property type="component" value="Unassembled WGS sequence"/>
</dbReference>
<feature type="active site" description="Proton acceptor" evidence="7 8">
    <location>
        <position position="181"/>
    </location>
</feature>
<dbReference type="PANTHER" id="PTHR43128:SF16">
    <property type="entry name" value="L-LACTATE DEHYDROGENASE"/>
    <property type="match status" value="1"/>
</dbReference>
<dbReference type="Pfam" id="PF02866">
    <property type="entry name" value="Ldh_1_C"/>
    <property type="match status" value="1"/>
</dbReference>
<feature type="modified residue" description="Phosphotyrosine" evidence="7">
    <location>
        <position position="226"/>
    </location>
</feature>
<dbReference type="UniPathway" id="UPA00554">
    <property type="reaction ID" value="UER00611"/>
</dbReference>
<dbReference type="Gene3D" id="3.90.110.10">
    <property type="entry name" value="Lactate dehydrogenase/glycoside hydrolase, family 4, C-terminal"/>
    <property type="match status" value="1"/>
</dbReference>
<dbReference type="InterPro" id="IPR011304">
    <property type="entry name" value="L-lactate_DH"/>
</dbReference>
<evidence type="ECO:0000256" key="6">
    <source>
        <dbReference type="ARBA" id="ARBA00049258"/>
    </source>
</evidence>
<evidence type="ECO:0000256" key="5">
    <source>
        <dbReference type="ARBA" id="ARBA00023027"/>
    </source>
</evidence>
<dbReference type="AlphaFoldDB" id="A0A852WZH1"/>
<keyword evidence="7" id="KW-0021">Allosteric enzyme</keyword>
<feature type="binding site" evidence="7">
    <location>
        <position position="149"/>
    </location>
    <ligand>
        <name>NAD(+)</name>
        <dbReference type="ChEBI" id="CHEBI:57540"/>
    </ligand>
</feature>
<organism evidence="12 13">
    <name type="scientific">Janibacter alkaliphilus</name>
    <dbReference type="NCBI Taxonomy" id="1069963"/>
    <lineage>
        <taxon>Bacteria</taxon>
        <taxon>Bacillati</taxon>
        <taxon>Actinomycetota</taxon>
        <taxon>Actinomycetes</taxon>
        <taxon>Micrococcales</taxon>
        <taxon>Intrasporangiaceae</taxon>
        <taxon>Janibacter</taxon>
    </lineage>
</organism>
<accession>A0A852WZH1</accession>
<dbReference type="NCBIfam" id="TIGR01771">
    <property type="entry name" value="L-LDH-NAD"/>
    <property type="match status" value="1"/>
</dbReference>
<dbReference type="Gene3D" id="3.40.50.720">
    <property type="entry name" value="NAD(P)-binding Rossmann-like Domain"/>
    <property type="match status" value="1"/>
</dbReference>
<feature type="binding site" evidence="7">
    <location>
        <position position="88"/>
    </location>
    <ligand>
        <name>substrate</name>
    </ligand>
</feature>
<dbReference type="InterPro" id="IPR036291">
    <property type="entry name" value="NAD(P)-bd_dom_sf"/>
</dbReference>
<keyword evidence="7" id="KW-0963">Cytoplasm</keyword>
<feature type="binding site" evidence="7">
    <location>
        <begin position="154"/>
        <end position="157"/>
    </location>
    <ligand>
        <name>substrate</name>
    </ligand>
</feature>
<keyword evidence="5 7" id="KW-0520">NAD</keyword>
<dbReference type="HAMAP" id="MF_00488">
    <property type="entry name" value="Lactate_dehydrog"/>
    <property type="match status" value="1"/>
</dbReference>
<evidence type="ECO:0000256" key="4">
    <source>
        <dbReference type="ARBA" id="ARBA00023002"/>
    </source>
</evidence>